<evidence type="ECO:0000256" key="5">
    <source>
        <dbReference type="SAM" id="MobiDB-lite"/>
    </source>
</evidence>
<feature type="signal peptide" evidence="6">
    <location>
        <begin position="1"/>
        <end position="19"/>
    </location>
</feature>
<organism evidence="8 9">
    <name type="scientific">Coprinopsis marcescibilis</name>
    <name type="common">Agaric fungus</name>
    <name type="synonym">Psathyrella marcescibilis</name>
    <dbReference type="NCBI Taxonomy" id="230819"/>
    <lineage>
        <taxon>Eukaryota</taxon>
        <taxon>Fungi</taxon>
        <taxon>Dikarya</taxon>
        <taxon>Basidiomycota</taxon>
        <taxon>Agaricomycotina</taxon>
        <taxon>Agaricomycetes</taxon>
        <taxon>Agaricomycetidae</taxon>
        <taxon>Agaricales</taxon>
        <taxon>Agaricineae</taxon>
        <taxon>Psathyrellaceae</taxon>
        <taxon>Coprinopsis</taxon>
    </lineage>
</organism>
<protein>
    <recommendedName>
        <fullName evidence="7">CFEM domain-containing protein</fullName>
    </recommendedName>
</protein>
<evidence type="ECO:0000259" key="7">
    <source>
        <dbReference type="PROSITE" id="PS52012"/>
    </source>
</evidence>
<feature type="compositionally biased region" description="Polar residues" evidence="5">
    <location>
        <begin position="128"/>
        <end position="153"/>
    </location>
</feature>
<feature type="domain" description="CFEM" evidence="7">
    <location>
        <begin position="11"/>
        <end position="129"/>
    </location>
</feature>
<feature type="chain" id="PRO_5023072824" description="CFEM domain-containing protein" evidence="6">
    <location>
        <begin position="20"/>
        <end position="173"/>
    </location>
</feature>
<dbReference type="EMBL" id="ML210295">
    <property type="protein sequence ID" value="TFK20584.1"/>
    <property type="molecule type" value="Genomic_DNA"/>
</dbReference>
<accession>A0A5C3KK86</accession>
<proteinExistence type="predicted"/>
<evidence type="ECO:0000313" key="9">
    <source>
        <dbReference type="Proteomes" id="UP000307440"/>
    </source>
</evidence>
<gene>
    <name evidence="8" type="ORF">FA15DRAFT_658993</name>
</gene>
<evidence type="ECO:0000256" key="1">
    <source>
        <dbReference type="ARBA" id="ARBA00004613"/>
    </source>
</evidence>
<dbReference type="InterPro" id="IPR008427">
    <property type="entry name" value="Extracellular_membr_CFEM_dom"/>
</dbReference>
<dbReference type="AlphaFoldDB" id="A0A5C3KK86"/>
<evidence type="ECO:0000256" key="3">
    <source>
        <dbReference type="ARBA" id="ARBA00022729"/>
    </source>
</evidence>
<name>A0A5C3KK86_COPMA</name>
<evidence type="ECO:0000256" key="4">
    <source>
        <dbReference type="ARBA" id="ARBA00023157"/>
    </source>
</evidence>
<keyword evidence="2" id="KW-0964">Secreted</keyword>
<comment type="subcellular location">
    <subcellularLocation>
        <location evidence="1">Secreted</location>
    </subcellularLocation>
</comment>
<keyword evidence="4" id="KW-1015">Disulfide bond</keyword>
<evidence type="ECO:0000313" key="8">
    <source>
        <dbReference type="EMBL" id="TFK20584.1"/>
    </source>
</evidence>
<evidence type="ECO:0000256" key="6">
    <source>
        <dbReference type="SAM" id="SignalP"/>
    </source>
</evidence>
<dbReference type="Proteomes" id="UP000307440">
    <property type="component" value="Unassembled WGS sequence"/>
</dbReference>
<evidence type="ECO:0000256" key="2">
    <source>
        <dbReference type="ARBA" id="ARBA00022525"/>
    </source>
</evidence>
<sequence>MFSSAVWLFVLAAAAITNAQSEVTVPAVKVSMDQSLHKCIRDCLAGTNIAVPGCEGVTDANAFDQACGCGVAQYPLQYVVCLENVCPISEVAAGEQALEDLCAPLNMTRTGTTSPPIEISVSFGAAATSVSSGPKPTDNAPATTTSRKNSGPTQAPIWAAPIAVAALAAHLAV</sequence>
<keyword evidence="3 6" id="KW-0732">Signal</keyword>
<dbReference type="GO" id="GO:0005576">
    <property type="term" value="C:extracellular region"/>
    <property type="evidence" value="ECO:0007669"/>
    <property type="project" value="UniProtKB-SubCell"/>
</dbReference>
<dbReference type="PROSITE" id="PS52012">
    <property type="entry name" value="CFEM"/>
    <property type="match status" value="1"/>
</dbReference>
<reference evidence="8 9" key="1">
    <citation type="journal article" date="2019" name="Nat. Ecol. Evol.">
        <title>Megaphylogeny resolves global patterns of mushroom evolution.</title>
        <authorList>
            <person name="Varga T."/>
            <person name="Krizsan K."/>
            <person name="Foldi C."/>
            <person name="Dima B."/>
            <person name="Sanchez-Garcia M."/>
            <person name="Sanchez-Ramirez S."/>
            <person name="Szollosi G.J."/>
            <person name="Szarkandi J.G."/>
            <person name="Papp V."/>
            <person name="Albert L."/>
            <person name="Andreopoulos W."/>
            <person name="Angelini C."/>
            <person name="Antonin V."/>
            <person name="Barry K.W."/>
            <person name="Bougher N.L."/>
            <person name="Buchanan P."/>
            <person name="Buyck B."/>
            <person name="Bense V."/>
            <person name="Catcheside P."/>
            <person name="Chovatia M."/>
            <person name="Cooper J."/>
            <person name="Damon W."/>
            <person name="Desjardin D."/>
            <person name="Finy P."/>
            <person name="Geml J."/>
            <person name="Haridas S."/>
            <person name="Hughes K."/>
            <person name="Justo A."/>
            <person name="Karasinski D."/>
            <person name="Kautmanova I."/>
            <person name="Kiss B."/>
            <person name="Kocsube S."/>
            <person name="Kotiranta H."/>
            <person name="LaButti K.M."/>
            <person name="Lechner B.E."/>
            <person name="Liimatainen K."/>
            <person name="Lipzen A."/>
            <person name="Lukacs Z."/>
            <person name="Mihaltcheva S."/>
            <person name="Morgado L.N."/>
            <person name="Niskanen T."/>
            <person name="Noordeloos M.E."/>
            <person name="Ohm R.A."/>
            <person name="Ortiz-Santana B."/>
            <person name="Ovrebo C."/>
            <person name="Racz N."/>
            <person name="Riley R."/>
            <person name="Savchenko A."/>
            <person name="Shiryaev A."/>
            <person name="Soop K."/>
            <person name="Spirin V."/>
            <person name="Szebenyi C."/>
            <person name="Tomsovsky M."/>
            <person name="Tulloss R.E."/>
            <person name="Uehling J."/>
            <person name="Grigoriev I.V."/>
            <person name="Vagvolgyi C."/>
            <person name="Papp T."/>
            <person name="Martin F.M."/>
            <person name="Miettinen O."/>
            <person name="Hibbett D.S."/>
            <person name="Nagy L.G."/>
        </authorList>
    </citation>
    <scope>NUCLEOTIDE SEQUENCE [LARGE SCALE GENOMIC DNA]</scope>
    <source>
        <strain evidence="8 9">CBS 121175</strain>
    </source>
</reference>
<keyword evidence="9" id="KW-1185">Reference proteome</keyword>
<feature type="region of interest" description="Disordered" evidence="5">
    <location>
        <begin position="127"/>
        <end position="153"/>
    </location>
</feature>